<proteinExistence type="predicted"/>
<dbReference type="AlphaFoldDB" id="B6WVN4"/>
<gene>
    <name evidence="1" type="ORF">DESPIG_02152</name>
</gene>
<comment type="caution">
    <text evidence="1">The sequence shown here is derived from an EMBL/GenBank/DDBJ whole genome shotgun (WGS) entry which is preliminary data.</text>
</comment>
<sequence>MRGEGKPFWKKVLLPPLKLPPSFPKTFIREDDRVGELEGLLPAAGLRRCSWGEFCSAGNR</sequence>
<dbReference type="Proteomes" id="UP000003676">
    <property type="component" value="Unassembled WGS sequence"/>
</dbReference>
<evidence type="ECO:0000313" key="2">
    <source>
        <dbReference type="Proteomes" id="UP000003676"/>
    </source>
</evidence>
<evidence type="ECO:0000313" key="1">
    <source>
        <dbReference type="EMBL" id="EEB32940.1"/>
    </source>
</evidence>
<dbReference type="EMBL" id="ABXU01000065">
    <property type="protein sequence ID" value="EEB32940.1"/>
    <property type="molecule type" value="Genomic_DNA"/>
</dbReference>
<reference evidence="1 2" key="2">
    <citation type="submission" date="2008-10" db="EMBL/GenBank/DDBJ databases">
        <authorList>
            <person name="Fulton L."/>
            <person name="Clifton S."/>
            <person name="Fulton B."/>
            <person name="Xu J."/>
            <person name="Minx P."/>
            <person name="Pepin K.H."/>
            <person name="Johnson M."/>
            <person name="Bhonagiri V."/>
            <person name="Nash W.E."/>
            <person name="Mardis E.R."/>
            <person name="Wilson R.K."/>
        </authorList>
    </citation>
    <scope>NUCLEOTIDE SEQUENCE [LARGE SCALE GENOMIC DNA]</scope>
    <source>
        <strain evidence="1 2">ATCC 29098</strain>
    </source>
</reference>
<dbReference type="HOGENOM" id="CLU_2933891_0_0_7"/>
<organism evidence="1 2">
    <name type="scientific">Desulfovibrio piger ATCC 29098</name>
    <dbReference type="NCBI Taxonomy" id="411464"/>
    <lineage>
        <taxon>Bacteria</taxon>
        <taxon>Pseudomonadati</taxon>
        <taxon>Thermodesulfobacteriota</taxon>
        <taxon>Desulfovibrionia</taxon>
        <taxon>Desulfovibrionales</taxon>
        <taxon>Desulfovibrionaceae</taxon>
        <taxon>Desulfovibrio</taxon>
    </lineage>
</organism>
<name>B6WVN4_9BACT</name>
<accession>B6WVN4</accession>
<reference evidence="1 2" key="1">
    <citation type="submission" date="2008-10" db="EMBL/GenBank/DDBJ databases">
        <title>Draft genome sequence of Desulvovibrio piger (ATCC 29098).</title>
        <authorList>
            <person name="Sudarsanam P."/>
            <person name="Ley R."/>
            <person name="Guruge J."/>
            <person name="Turnbaugh P.J."/>
            <person name="Mahowald M."/>
            <person name="Liep D."/>
            <person name="Gordon J."/>
        </authorList>
    </citation>
    <scope>NUCLEOTIDE SEQUENCE [LARGE SCALE GENOMIC DNA]</scope>
    <source>
        <strain evidence="1 2">ATCC 29098</strain>
    </source>
</reference>
<protein>
    <submittedName>
        <fullName evidence="1">Uncharacterized protein</fullName>
    </submittedName>
</protein>